<proteinExistence type="predicted"/>
<reference evidence="1" key="1">
    <citation type="journal article" date="2022" name="Int. J. Mol. Sci.">
        <title>Draft Genome of Tanacetum Coccineum: Genomic Comparison of Closely Related Tanacetum-Family Plants.</title>
        <authorList>
            <person name="Yamashiro T."/>
            <person name="Shiraishi A."/>
            <person name="Nakayama K."/>
            <person name="Satake H."/>
        </authorList>
    </citation>
    <scope>NUCLEOTIDE SEQUENCE</scope>
</reference>
<protein>
    <submittedName>
        <fullName evidence="1">Uncharacterized protein</fullName>
    </submittedName>
</protein>
<name>A0ABQ5H1D1_9ASTR</name>
<evidence type="ECO:0000313" key="1">
    <source>
        <dbReference type="EMBL" id="GJT81609.1"/>
    </source>
</evidence>
<keyword evidence="2" id="KW-1185">Reference proteome</keyword>
<dbReference type="Proteomes" id="UP001151760">
    <property type="component" value="Unassembled WGS sequence"/>
</dbReference>
<comment type="caution">
    <text evidence="1">The sequence shown here is derived from an EMBL/GenBank/DDBJ whole genome shotgun (WGS) entry which is preliminary data.</text>
</comment>
<reference evidence="1" key="2">
    <citation type="submission" date="2022-01" db="EMBL/GenBank/DDBJ databases">
        <authorList>
            <person name="Yamashiro T."/>
            <person name="Shiraishi A."/>
            <person name="Satake H."/>
            <person name="Nakayama K."/>
        </authorList>
    </citation>
    <scope>NUCLEOTIDE SEQUENCE</scope>
</reference>
<evidence type="ECO:0000313" key="2">
    <source>
        <dbReference type="Proteomes" id="UP001151760"/>
    </source>
</evidence>
<accession>A0ABQ5H1D1</accession>
<organism evidence="1 2">
    <name type="scientific">Tanacetum coccineum</name>
    <dbReference type="NCBI Taxonomy" id="301880"/>
    <lineage>
        <taxon>Eukaryota</taxon>
        <taxon>Viridiplantae</taxon>
        <taxon>Streptophyta</taxon>
        <taxon>Embryophyta</taxon>
        <taxon>Tracheophyta</taxon>
        <taxon>Spermatophyta</taxon>
        <taxon>Magnoliopsida</taxon>
        <taxon>eudicotyledons</taxon>
        <taxon>Gunneridae</taxon>
        <taxon>Pentapetalae</taxon>
        <taxon>asterids</taxon>
        <taxon>campanulids</taxon>
        <taxon>Asterales</taxon>
        <taxon>Asteraceae</taxon>
        <taxon>Asteroideae</taxon>
        <taxon>Anthemideae</taxon>
        <taxon>Anthemidinae</taxon>
        <taxon>Tanacetum</taxon>
    </lineage>
</organism>
<gene>
    <name evidence="1" type="ORF">Tco_1055951</name>
</gene>
<sequence length="391" mass="43914">MEESQFNKFKEDKFRVLLELEIEEFLQPLGETMQLTIPQNSAFQTEYLDAYDLDCDDISLAKAVLMANLSSCDSDVLSKDMNSSAPNDLLVLSLVEQMTDHVANLDKEIQTNKMVVQNCSVVFGLRMLQAYGQKLLSTHQLLSVNFADIRSNQIAVMERTLSLARSLSKKCYSISTIDYRIELSSYIDSIHVPTEKAEDFNDIMQSTIRAYVVLVCSWYYSNELAVHAVNRMYVSDQVFRSPLGKLKITQTSDEVAYSLLAEVSIHEICYGLNPSFGMPDETIGKTAFSNIRLPCMGDIKSHNSSGSYDQCIQLVTLGSIQVVSPHNLEYCPNVTAAEFSQHHGGCEINTLPQSIPFLKHSIMGKIFAVLQLLLFWACDAEVYVTGFELHL</sequence>
<dbReference type="EMBL" id="BQNB010019095">
    <property type="protein sequence ID" value="GJT81609.1"/>
    <property type="molecule type" value="Genomic_DNA"/>
</dbReference>